<evidence type="ECO:0000313" key="2">
    <source>
        <dbReference type="EMBL" id="CAH1389595.1"/>
    </source>
</evidence>
<gene>
    <name evidence="2" type="ORF">NEZAVI_LOCUS979</name>
</gene>
<sequence>MADPGLESQTSPFAKQTGGGGWPEPRLHPPANRMRSPAGLPEPSKQSVTCDVTGASFRPHRLYLSLQHM</sequence>
<accession>A0A9P0H1D4</accession>
<protein>
    <submittedName>
        <fullName evidence="2">Uncharacterized protein</fullName>
    </submittedName>
</protein>
<organism evidence="2 3">
    <name type="scientific">Nezara viridula</name>
    <name type="common">Southern green stink bug</name>
    <name type="synonym">Cimex viridulus</name>
    <dbReference type="NCBI Taxonomy" id="85310"/>
    <lineage>
        <taxon>Eukaryota</taxon>
        <taxon>Metazoa</taxon>
        <taxon>Ecdysozoa</taxon>
        <taxon>Arthropoda</taxon>
        <taxon>Hexapoda</taxon>
        <taxon>Insecta</taxon>
        <taxon>Pterygota</taxon>
        <taxon>Neoptera</taxon>
        <taxon>Paraneoptera</taxon>
        <taxon>Hemiptera</taxon>
        <taxon>Heteroptera</taxon>
        <taxon>Panheteroptera</taxon>
        <taxon>Pentatomomorpha</taxon>
        <taxon>Pentatomoidea</taxon>
        <taxon>Pentatomidae</taxon>
        <taxon>Pentatominae</taxon>
        <taxon>Nezara</taxon>
    </lineage>
</organism>
<reference evidence="2" key="1">
    <citation type="submission" date="2022-01" db="EMBL/GenBank/DDBJ databases">
        <authorList>
            <person name="King R."/>
        </authorList>
    </citation>
    <scope>NUCLEOTIDE SEQUENCE</scope>
</reference>
<evidence type="ECO:0000313" key="3">
    <source>
        <dbReference type="Proteomes" id="UP001152798"/>
    </source>
</evidence>
<dbReference type="Proteomes" id="UP001152798">
    <property type="component" value="Chromosome 1"/>
</dbReference>
<keyword evidence="3" id="KW-1185">Reference proteome</keyword>
<dbReference type="AlphaFoldDB" id="A0A9P0H1D4"/>
<feature type="region of interest" description="Disordered" evidence="1">
    <location>
        <begin position="1"/>
        <end position="51"/>
    </location>
</feature>
<name>A0A9P0H1D4_NEZVI</name>
<dbReference type="EMBL" id="OV725077">
    <property type="protein sequence ID" value="CAH1389595.1"/>
    <property type="molecule type" value="Genomic_DNA"/>
</dbReference>
<evidence type="ECO:0000256" key="1">
    <source>
        <dbReference type="SAM" id="MobiDB-lite"/>
    </source>
</evidence>
<proteinExistence type="predicted"/>